<organism evidence="4">
    <name type="scientific">Sedimenticola thiotaurini</name>
    <dbReference type="NCBI Taxonomy" id="1543721"/>
    <lineage>
        <taxon>Bacteria</taxon>
        <taxon>Pseudomonadati</taxon>
        <taxon>Pseudomonadota</taxon>
        <taxon>Gammaproteobacteria</taxon>
        <taxon>Chromatiales</taxon>
        <taxon>Sedimenticolaceae</taxon>
        <taxon>Sedimenticola</taxon>
    </lineage>
</organism>
<dbReference type="PANTHER" id="PTHR37423:SF2">
    <property type="entry name" value="MEMBRANE-BOUND LYTIC MUREIN TRANSGLYCOSYLASE C"/>
    <property type="match status" value="1"/>
</dbReference>
<reference evidence="4" key="1">
    <citation type="journal article" date="2020" name="mSystems">
        <title>Genome- and Community-Level Interaction Insights into Carbon Utilization and Element Cycling Functions of Hydrothermarchaeota in Hydrothermal Sediment.</title>
        <authorList>
            <person name="Zhou Z."/>
            <person name="Liu Y."/>
            <person name="Xu W."/>
            <person name="Pan J."/>
            <person name="Luo Z.H."/>
            <person name="Li M."/>
        </authorList>
    </citation>
    <scope>NUCLEOTIDE SEQUENCE [LARGE SCALE GENOMIC DNA]</scope>
    <source>
        <strain evidence="4">HyVt-443</strain>
    </source>
</reference>
<dbReference type="GO" id="GO:0008933">
    <property type="term" value="F:peptidoglycan lytic transglycosylase activity"/>
    <property type="evidence" value="ECO:0007669"/>
    <property type="project" value="InterPro"/>
</dbReference>
<dbReference type="Proteomes" id="UP000886251">
    <property type="component" value="Unassembled WGS sequence"/>
</dbReference>
<comment type="caution">
    <text evidence="4">The sequence shown here is derived from an EMBL/GenBank/DDBJ whole genome shotgun (WGS) entry which is preliminary data.</text>
</comment>
<proteinExistence type="inferred from homology"/>
<comment type="similarity">
    <text evidence="1">Belongs to the transglycosylase Slt family.</text>
</comment>
<evidence type="ECO:0000259" key="2">
    <source>
        <dbReference type="Pfam" id="PF01464"/>
    </source>
</evidence>
<feature type="domain" description="Transglycosylase SLT" evidence="2">
    <location>
        <begin position="83"/>
        <end position="178"/>
    </location>
</feature>
<name>A0A831RMZ5_9GAMM</name>
<evidence type="ECO:0000313" key="4">
    <source>
        <dbReference type="EMBL" id="HEB95469.1"/>
    </source>
</evidence>
<dbReference type="CDD" id="cd00254">
    <property type="entry name" value="LT-like"/>
    <property type="match status" value="1"/>
</dbReference>
<dbReference type="GO" id="GO:0016020">
    <property type="term" value="C:membrane"/>
    <property type="evidence" value="ECO:0007669"/>
    <property type="project" value="InterPro"/>
</dbReference>
<dbReference type="InterPro" id="IPR023346">
    <property type="entry name" value="Lysozyme-like_dom_sf"/>
</dbReference>
<dbReference type="EMBL" id="DRKP01000045">
    <property type="protein sequence ID" value="HEB95469.1"/>
    <property type="molecule type" value="Genomic_DNA"/>
</dbReference>
<feature type="domain" description="DUF4124" evidence="3">
    <location>
        <begin position="15"/>
        <end position="48"/>
    </location>
</feature>
<dbReference type="Pfam" id="PF13511">
    <property type="entry name" value="DUF4124"/>
    <property type="match status" value="1"/>
</dbReference>
<dbReference type="AlphaFoldDB" id="A0A831RMZ5"/>
<dbReference type="SUPFAM" id="SSF53955">
    <property type="entry name" value="Lysozyme-like"/>
    <property type="match status" value="1"/>
</dbReference>
<dbReference type="InterPro" id="IPR025392">
    <property type="entry name" value="DUF4124"/>
</dbReference>
<sequence>MRYAPPLCRTLTLALLLVLLPGSAWAEFYKYLDRSGRVVLSDRPPAAGERLLWRSRNDPRYADYSRIDLSSMERNRRRYAPLIDRVARDNGLPPELLHALVRAESAYDPRALSKKGARGLMQLMPATARRYGVADSWDPEQNLRGGARYLSDLLQMFDRDLELAVAAYNAGENAVKRFGNRIPPYDETRDYVRKVVAFYQQATPRVVSAYPTAR</sequence>
<dbReference type="Pfam" id="PF01464">
    <property type="entry name" value="SLT"/>
    <property type="match status" value="1"/>
</dbReference>
<dbReference type="PROSITE" id="PS00922">
    <property type="entry name" value="TRANSGLYCOSYLASE"/>
    <property type="match status" value="1"/>
</dbReference>
<dbReference type="InterPro" id="IPR008258">
    <property type="entry name" value="Transglycosylase_SLT_dom_1"/>
</dbReference>
<protein>
    <submittedName>
        <fullName evidence="4">Lytic transglycosylase domain-containing protein</fullName>
    </submittedName>
</protein>
<dbReference type="InterPro" id="IPR000189">
    <property type="entry name" value="Transglyc_AS"/>
</dbReference>
<dbReference type="PANTHER" id="PTHR37423">
    <property type="entry name" value="SOLUBLE LYTIC MUREIN TRANSGLYCOSYLASE-RELATED"/>
    <property type="match status" value="1"/>
</dbReference>
<dbReference type="GO" id="GO:0000270">
    <property type="term" value="P:peptidoglycan metabolic process"/>
    <property type="evidence" value="ECO:0007669"/>
    <property type="project" value="InterPro"/>
</dbReference>
<gene>
    <name evidence="4" type="ORF">ENI96_03420</name>
</gene>
<evidence type="ECO:0000256" key="1">
    <source>
        <dbReference type="ARBA" id="ARBA00007734"/>
    </source>
</evidence>
<evidence type="ECO:0000259" key="3">
    <source>
        <dbReference type="Pfam" id="PF13511"/>
    </source>
</evidence>
<accession>A0A831RMZ5</accession>
<dbReference type="Gene3D" id="1.10.530.10">
    <property type="match status" value="1"/>
</dbReference>